<evidence type="ECO:0000313" key="3">
    <source>
        <dbReference type="Proteomes" id="UP000532746"/>
    </source>
</evidence>
<dbReference type="SUPFAM" id="SSF69255">
    <property type="entry name" value="gp5 N-terminal domain-like"/>
    <property type="match status" value="1"/>
</dbReference>
<dbReference type="Gene3D" id="3.55.50.10">
    <property type="entry name" value="Baseplate protein-like domains"/>
    <property type="match status" value="1"/>
</dbReference>
<evidence type="ECO:0000313" key="2">
    <source>
        <dbReference type="EMBL" id="MBB6059757.1"/>
    </source>
</evidence>
<proteinExistence type="predicted"/>
<dbReference type="SUPFAM" id="SSF69349">
    <property type="entry name" value="Phage fibre proteins"/>
    <property type="match status" value="1"/>
</dbReference>
<dbReference type="Proteomes" id="UP000532746">
    <property type="component" value="Unassembled WGS sequence"/>
</dbReference>
<gene>
    <name evidence="2" type="ORF">HNQ93_002617</name>
</gene>
<dbReference type="Gene3D" id="2.30.110.50">
    <property type="match status" value="1"/>
</dbReference>
<dbReference type="EMBL" id="JACHGG010000003">
    <property type="protein sequence ID" value="MBB6059757.1"/>
    <property type="molecule type" value="Genomic_DNA"/>
</dbReference>
<dbReference type="InterPro" id="IPR037026">
    <property type="entry name" value="Vgr_OB-fold_dom_sf"/>
</dbReference>
<dbReference type="Gene3D" id="2.40.50.230">
    <property type="entry name" value="Gp5 N-terminal domain"/>
    <property type="match status" value="1"/>
</dbReference>
<keyword evidence="3" id="KW-1185">Reference proteome</keyword>
<comment type="caution">
    <text evidence="2">The sequence shown here is derived from an EMBL/GenBank/DDBJ whole genome shotgun (WGS) entry which is preliminary data.</text>
</comment>
<dbReference type="Pfam" id="PF04717">
    <property type="entry name" value="Phage_base_V"/>
    <property type="match status" value="1"/>
</dbReference>
<dbReference type="Pfam" id="PF05954">
    <property type="entry name" value="Phage_GPD"/>
    <property type="match status" value="1"/>
</dbReference>
<name>A0A7W9T193_9BACT</name>
<accession>A0A7W9T193</accession>
<protein>
    <submittedName>
        <fullName evidence="2">Uncharacterized protein involved in type VI secretion and phage assembly</fullName>
    </submittedName>
</protein>
<dbReference type="AlphaFoldDB" id="A0A7W9T193"/>
<dbReference type="RefSeq" id="WP_183403800.1">
    <property type="nucleotide sequence ID" value="NZ_JACHGG010000003.1"/>
</dbReference>
<organism evidence="2 3">
    <name type="scientific">Hymenobacter luteus</name>
    <dbReference type="NCBI Taxonomy" id="1411122"/>
    <lineage>
        <taxon>Bacteria</taxon>
        <taxon>Pseudomonadati</taxon>
        <taxon>Bacteroidota</taxon>
        <taxon>Cytophagia</taxon>
        <taxon>Cytophagales</taxon>
        <taxon>Hymenobacteraceae</taxon>
        <taxon>Hymenobacter</taxon>
    </lineage>
</organism>
<evidence type="ECO:0000259" key="1">
    <source>
        <dbReference type="Pfam" id="PF04717"/>
    </source>
</evidence>
<dbReference type="SUPFAM" id="SSF69279">
    <property type="entry name" value="Phage tail proteins"/>
    <property type="match status" value="1"/>
</dbReference>
<reference evidence="2 3" key="1">
    <citation type="submission" date="2020-08" db="EMBL/GenBank/DDBJ databases">
        <title>Genomic Encyclopedia of Type Strains, Phase IV (KMG-IV): sequencing the most valuable type-strain genomes for metagenomic binning, comparative biology and taxonomic classification.</title>
        <authorList>
            <person name="Goeker M."/>
        </authorList>
    </citation>
    <scope>NUCLEOTIDE SEQUENCE [LARGE SCALE GENOMIC DNA]</scope>
    <source>
        <strain evidence="2 3">DSM 26718</strain>
    </source>
</reference>
<dbReference type="InterPro" id="IPR006531">
    <property type="entry name" value="Gp5/Vgr_OB"/>
</dbReference>
<feature type="domain" description="Gp5/Type VI secretion system Vgr protein OB-fold" evidence="1">
    <location>
        <begin position="383"/>
        <end position="458"/>
    </location>
</feature>
<sequence>MALQVDTRIQIGGKEILEFTSLSISQSLFGHHHFSLNIPFDRLEGNTGTFLSKAHKELCGKSITISFGTADDLLGALGNGGKTDFDFAFQGIVTQIEVGNQGDLTGSFQVQGYSPTYLLEDAPVRRTFLKQGLAAIFKKVLQPYPADLLGLRAQPKHTAPIPYLAQYDESNFAFLHRLAAQYGEWFYYDGKQLQLGRPAGKEIDFISDGVRASFNLNISLRHSAFVVSQYNLQQHKTLKSSSASQSVSWLGQNPLASFALSESERLFPNPMQLPSVVALDSQATAEQVAARYKSQHATNLVSCNGWGENPDMQLGSVINASGVGLGSYVESEESFGKYFITSIVHTVDELGNYTNMFEAVPWSSEHPPLGPYRAQPVGHPELAEVFDLQDPERLGRVRVRYYWPVEKPADAESDWVRISTPYSGDGKGQLFTPEVGSQVLVGYEHNRAEQPLILGNLFHPSNKQGAKYTNPQNNLKGLQTAGGNKFVMTDTAGQQKIVISNSNNKGTAIEVGFNGDGSVNIKSNGPISLTAGGDILLNAQKDITLTAGNNITLTAKKNVMVTAQEEAVALEAKMALDMVAEDLTADFRNNLTINASAQAKIKSQDTDII</sequence>